<evidence type="ECO:0000256" key="1">
    <source>
        <dbReference type="ARBA" id="ARBA00038115"/>
    </source>
</evidence>
<dbReference type="EMBL" id="JBFTWV010000120">
    <property type="protein sequence ID" value="KAL2786349.1"/>
    <property type="molecule type" value="Genomic_DNA"/>
</dbReference>
<dbReference type="InterPro" id="IPR029058">
    <property type="entry name" value="AB_hydrolase_fold"/>
</dbReference>
<dbReference type="PANTHER" id="PTHR22946">
    <property type="entry name" value="DIENELACTONE HYDROLASE DOMAIN-CONTAINING PROTEIN-RELATED"/>
    <property type="match status" value="1"/>
</dbReference>
<keyword evidence="4" id="KW-1185">Reference proteome</keyword>
<sequence length="454" mass="50592">MYIFSVALVFCHPTARTDSLTNEPNNSSDNSPTLELSPDSNFNFNLVIALGNALTGGADIGPVLGVAKNLMPGDFDSYSEEWYKLANMTKAQAEDPANAFDSVNVRDTWFSASHYFRRADENIHKDWDDPLINTLWEEQTAAFDKAIATLPKPGQRIQLPATSERGNLNFTVEAIWYEAQESKDNHKRPTLIIGNGFDAAQEDSYHYFVAPALARGWNCITYEGPGQPTVLRNQNLGFIPDWESALIPVVDYLFTEKEDVVDTERLVLIGNSFGGYLAARAAAFEPRLSAAILIGGVWDAYPAFAEHLPEEIVALYEAGNFSAFDETVRAFRASDEMATSAAFGLDHGLWAFRTHSPSEFFTQSKEYHIRDVVDQINMPVFVGDAEFETFFRGQPQIVSDALGDRATLHVFNGTAGYHCQSGANQELTRTIHAWLHRVLPEREDEEVEEVVAEN</sequence>
<dbReference type="PANTHER" id="PTHR22946:SF12">
    <property type="entry name" value="CONIDIAL PIGMENT BIOSYNTHESIS PROTEIN AYG1 (AFU_ORTHOLOGUE AFUA_2G17550)"/>
    <property type="match status" value="1"/>
</dbReference>
<gene>
    <name evidence="3" type="ORF">BJX66DRAFT_328646</name>
</gene>
<evidence type="ECO:0000313" key="4">
    <source>
        <dbReference type="Proteomes" id="UP001610563"/>
    </source>
</evidence>
<dbReference type="InterPro" id="IPR050261">
    <property type="entry name" value="FrsA_esterase"/>
</dbReference>
<feature type="domain" description="AB hydrolase-1" evidence="2">
    <location>
        <begin position="204"/>
        <end position="374"/>
    </location>
</feature>
<comment type="similarity">
    <text evidence="1">Belongs to the AB hydrolase superfamily. FUS2 hydrolase family.</text>
</comment>
<dbReference type="Pfam" id="PF12697">
    <property type="entry name" value="Abhydrolase_6"/>
    <property type="match status" value="1"/>
</dbReference>
<reference evidence="3 4" key="1">
    <citation type="submission" date="2024-07" db="EMBL/GenBank/DDBJ databases">
        <title>Section-level genome sequencing and comparative genomics of Aspergillus sections Usti and Cavernicolus.</title>
        <authorList>
            <consortium name="Lawrence Berkeley National Laboratory"/>
            <person name="Nybo J.L."/>
            <person name="Vesth T.C."/>
            <person name="Theobald S."/>
            <person name="Frisvad J.C."/>
            <person name="Larsen T.O."/>
            <person name="Kjaerboelling I."/>
            <person name="Rothschild-Mancinelli K."/>
            <person name="Lyhne E.K."/>
            <person name="Kogle M.E."/>
            <person name="Barry K."/>
            <person name="Clum A."/>
            <person name="Na H."/>
            <person name="Ledsgaard L."/>
            <person name="Lin J."/>
            <person name="Lipzen A."/>
            <person name="Kuo A."/>
            <person name="Riley R."/>
            <person name="Mondo S."/>
            <person name="Labutti K."/>
            <person name="Haridas S."/>
            <person name="Pangalinan J."/>
            <person name="Salamov A.A."/>
            <person name="Simmons B.A."/>
            <person name="Magnuson J.K."/>
            <person name="Chen J."/>
            <person name="Drula E."/>
            <person name="Henrissat B."/>
            <person name="Wiebenga A."/>
            <person name="Lubbers R.J."/>
            <person name="Gomes A.C."/>
            <person name="Makela M.R."/>
            <person name="Stajich J."/>
            <person name="Grigoriev I.V."/>
            <person name="Mortensen U.H."/>
            <person name="De Vries R.P."/>
            <person name="Baker S.E."/>
            <person name="Andersen M.R."/>
        </authorList>
    </citation>
    <scope>NUCLEOTIDE SEQUENCE [LARGE SCALE GENOMIC DNA]</scope>
    <source>
        <strain evidence="3 4">CBS 209.92</strain>
    </source>
</reference>
<evidence type="ECO:0000259" key="2">
    <source>
        <dbReference type="Pfam" id="PF12697"/>
    </source>
</evidence>
<evidence type="ECO:0000313" key="3">
    <source>
        <dbReference type="EMBL" id="KAL2786349.1"/>
    </source>
</evidence>
<comment type="caution">
    <text evidence="3">The sequence shown here is derived from an EMBL/GenBank/DDBJ whole genome shotgun (WGS) entry which is preliminary data.</text>
</comment>
<dbReference type="Gene3D" id="3.40.50.1820">
    <property type="entry name" value="alpha/beta hydrolase"/>
    <property type="match status" value="1"/>
</dbReference>
<organism evidence="3 4">
    <name type="scientific">Aspergillus keveii</name>
    <dbReference type="NCBI Taxonomy" id="714993"/>
    <lineage>
        <taxon>Eukaryota</taxon>
        <taxon>Fungi</taxon>
        <taxon>Dikarya</taxon>
        <taxon>Ascomycota</taxon>
        <taxon>Pezizomycotina</taxon>
        <taxon>Eurotiomycetes</taxon>
        <taxon>Eurotiomycetidae</taxon>
        <taxon>Eurotiales</taxon>
        <taxon>Aspergillaceae</taxon>
        <taxon>Aspergillus</taxon>
        <taxon>Aspergillus subgen. Nidulantes</taxon>
    </lineage>
</organism>
<dbReference type="Gene3D" id="1.20.1440.110">
    <property type="entry name" value="acylaminoacyl peptidase"/>
    <property type="match status" value="1"/>
</dbReference>
<keyword evidence="3" id="KW-0378">Hydrolase</keyword>
<dbReference type="SUPFAM" id="SSF53474">
    <property type="entry name" value="alpha/beta-Hydrolases"/>
    <property type="match status" value="1"/>
</dbReference>
<dbReference type="InterPro" id="IPR000073">
    <property type="entry name" value="AB_hydrolase_1"/>
</dbReference>
<accession>A0ABR4FSV7</accession>
<dbReference type="Proteomes" id="UP001610563">
    <property type="component" value="Unassembled WGS sequence"/>
</dbReference>
<name>A0ABR4FSV7_9EURO</name>
<dbReference type="GO" id="GO:0016787">
    <property type="term" value="F:hydrolase activity"/>
    <property type="evidence" value="ECO:0007669"/>
    <property type="project" value="UniProtKB-KW"/>
</dbReference>
<protein>
    <submittedName>
        <fullName evidence="3">Alpha/Beta hydrolase protein</fullName>
    </submittedName>
</protein>
<proteinExistence type="inferred from homology"/>